<accession>A0A426ZNT7</accession>
<protein>
    <recommendedName>
        <fullName evidence="3">DUF834 domain-containing protein</fullName>
    </recommendedName>
</protein>
<proteinExistence type="predicted"/>
<sequence length="173" mass="18735">MSLRRRGGATVAVEGVDTIGSGEGCGAAKGGGYGCEGRWQWLFGGDEEEEERRSSVGRDGRRRWQGGEIAVAGETGNGDVARQQLAMVAGRCPRAGEGGGCVISVRSTQWWLRLRAREATAEAALEEKGRWWSAPGAGEEEGVRCEEGKAAVKVSWKRLDSGRERRERQQRQG</sequence>
<reference evidence="1 2" key="1">
    <citation type="journal article" date="2014" name="Agronomy (Basel)">
        <title>A Draft Genome Sequence for Ensete ventricosum, the Drought-Tolerant Tree Against Hunger.</title>
        <authorList>
            <person name="Harrison J."/>
            <person name="Moore K.A."/>
            <person name="Paszkiewicz K."/>
            <person name="Jones T."/>
            <person name="Grant M."/>
            <person name="Ambacheew D."/>
            <person name="Muzemil S."/>
            <person name="Studholme D.J."/>
        </authorList>
    </citation>
    <scope>NUCLEOTIDE SEQUENCE [LARGE SCALE GENOMIC DNA]</scope>
</reference>
<gene>
    <name evidence="1" type="ORF">B296_00012408</name>
</gene>
<comment type="caution">
    <text evidence="1">The sequence shown here is derived from an EMBL/GenBank/DDBJ whole genome shotgun (WGS) entry which is preliminary data.</text>
</comment>
<dbReference type="Proteomes" id="UP000287651">
    <property type="component" value="Unassembled WGS sequence"/>
</dbReference>
<dbReference type="AlphaFoldDB" id="A0A426ZNT7"/>
<name>A0A426ZNT7_ENSVE</name>
<evidence type="ECO:0008006" key="3">
    <source>
        <dbReference type="Google" id="ProtNLM"/>
    </source>
</evidence>
<evidence type="ECO:0000313" key="2">
    <source>
        <dbReference type="Proteomes" id="UP000287651"/>
    </source>
</evidence>
<dbReference type="EMBL" id="AMZH03005757">
    <property type="protein sequence ID" value="RRT65595.1"/>
    <property type="molecule type" value="Genomic_DNA"/>
</dbReference>
<evidence type="ECO:0000313" key="1">
    <source>
        <dbReference type="EMBL" id="RRT65595.1"/>
    </source>
</evidence>
<organism evidence="1 2">
    <name type="scientific">Ensete ventricosum</name>
    <name type="common">Abyssinian banana</name>
    <name type="synonym">Musa ensete</name>
    <dbReference type="NCBI Taxonomy" id="4639"/>
    <lineage>
        <taxon>Eukaryota</taxon>
        <taxon>Viridiplantae</taxon>
        <taxon>Streptophyta</taxon>
        <taxon>Embryophyta</taxon>
        <taxon>Tracheophyta</taxon>
        <taxon>Spermatophyta</taxon>
        <taxon>Magnoliopsida</taxon>
        <taxon>Liliopsida</taxon>
        <taxon>Zingiberales</taxon>
        <taxon>Musaceae</taxon>
        <taxon>Ensete</taxon>
    </lineage>
</organism>